<reference evidence="1 2" key="2">
    <citation type="journal article" date="2017" name="Genome Announc.">
        <title>Draft genome sequence of Aquitalea magnusonii strain H3, a plant growth-promoting bacterium of duckweed Lemna minor.</title>
        <authorList>
            <person name="Ishizawa H."/>
            <person name="Kuroda M."/>
            <person name="Ike M."/>
        </authorList>
    </citation>
    <scope>NUCLEOTIDE SEQUENCE [LARGE SCALE GENOMIC DNA]</scope>
    <source>
        <strain evidence="1 2">H3</strain>
    </source>
</reference>
<evidence type="ECO:0000313" key="1">
    <source>
        <dbReference type="EMBL" id="BBF85037.1"/>
    </source>
</evidence>
<dbReference type="AlphaFoldDB" id="A0A3G9GHA2"/>
<dbReference type="EMBL" id="AP018823">
    <property type="protein sequence ID" value="BBF85037.1"/>
    <property type="molecule type" value="Genomic_DNA"/>
</dbReference>
<evidence type="ECO:0000313" key="2">
    <source>
        <dbReference type="Proteomes" id="UP000198290"/>
    </source>
</evidence>
<reference evidence="2" key="3">
    <citation type="journal article" date="2017" name="Plant Physiol. Biochem.">
        <title>Differential oxidative and antioxidative response of duckweed Lemna minor toward plant growth promoting/inhibiting bacteria.</title>
        <authorList>
            <person name="Ishizawa H."/>
            <person name="Kuroda M."/>
            <person name="Morikawa M."/>
            <person name="Ike M."/>
        </authorList>
    </citation>
    <scope>NUCLEOTIDE SEQUENCE [LARGE SCALE GENOMIC DNA]</scope>
    <source>
        <strain evidence="2">H3</strain>
    </source>
</reference>
<name>A0A3G9GHA2_9NEIS</name>
<keyword evidence="2" id="KW-1185">Reference proteome</keyword>
<reference evidence="2" key="1">
    <citation type="journal article" date="2017" name="Biotechnol. Biofuels">
        <title>Evaluation of environmental bacterial communities as a factor affecting the growth of duckweed Lemna minor.</title>
        <authorList>
            <person name="Ishizawa H."/>
            <person name="Kuroda M."/>
            <person name="Morikawa M."/>
            <person name="Ike M."/>
        </authorList>
    </citation>
    <scope>NUCLEOTIDE SEQUENCE [LARGE SCALE GENOMIC DNA]</scope>
    <source>
        <strain evidence="2">H3</strain>
    </source>
</reference>
<sequence length="38" mass="4456">MLQAHIKTRVNIGVDSHSRLIYSASQPYWMAQERSPQR</sequence>
<proteinExistence type="predicted"/>
<gene>
    <name evidence="1" type="ORF">DLM_1413</name>
</gene>
<accession>A0A3G9GHA2</accession>
<dbReference type="Proteomes" id="UP000198290">
    <property type="component" value="Chromosome"/>
</dbReference>
<organism evidence="1 2">
    <name type="scientific">Aquitalea magnusonii</name>
    <dbReference type="NCBI Taxonomy" id="332411"/>
    <lineage>
        <taxon>Bacteria</taxon>
        <taxon>Pseudomonadati</taxon>
        <taxon>Pseudomonadota</taxon>
        <taxon>Betaproteobacteria</taxon>
        <taxon>Neisseriales</taxon>
        <taxon>Chromobacteriaceae</taxon>
        <taxon>Aquitalea</taxon>
    </lineage>
</organism>
<protein>
    <submittedName>
        <fullName evidence="1">Uncharacterized protein</fullName>
    </submittedName>
</protein>
<dbReference type="KEGG" id="amah:DLM_1413"/>